<comment type="similarity">
    <text evidence="1">Belongs to the TolB family.</text>
</comment>
<dbReference type="InterPro" id="IPR006680">
    <property type="entry name" value="Amidohydro-rel"/>
</dbReference>
<proteinExistence type="inferred from homology"/>
<dbReference type="SUPFAM" id="SSF51556">
    <property type="entry name" value="Metallo-dependent hydrolases"/>
    <property type="match status" value="1"/>
</dbReference>
<evidence type="ECO:0000313" key="4">
    <source>
        <dbReference type="EMBL" id="MFC4564943.1"/>
    </source>
</evidence>
<keyword evidence="5" id="KW-1185">Reference proteome</keyword>
<organism evidence="4 5">
    <name type="scientific">Nocardiopsis mangrovi</name>
    <dbReference type="NCBI Taxonomy" id="1179818"/>
    <lineage>
        <taxon>Bacteria</taxon>
        <taxon>Bacillati</taxon>
        <taxon>Actinomycetota</taxon>
        <taxon>Actinomycetes</taxon>
        <taxon>Streptosporangiales</taxon>
        <taxon>Nocardiopsidaceae</taxon>
        <taxon>Nocardiopsis</taxon>
    </lineage>
</organism>
<dbReference type="InterPro" id="IPR011059">
    <property type="entry name" value="Metal-dep_hydrolase_composite"/>
</dbReference>
<comment type="caution">
    <text evidence="4">The sequence shown here is derived from an EMBL/GenBank/DDBJ whole genome shotgun (WGS) entry which is preliminary data.</text>
</comment>
<feature type="region of interest" description="Disordered" evidence="2">
    <location>
        <begin position="1020"/>
        <end position="1044"/>
    </location>
</feature>
<dbReference type="Gene3D" id="2.30.40.10">
    <property type="entry name" value="Urease, subunit C, domain 1"/>
    <property type="match status" value="1"/>
</dbReference>
<dbReference type="PANTHER" id="PTHR36842">
    <property type="entry name" value="PROTEIN TOLB HOMOLOG"/>
    <property type="match status" value="1"/>
</dbReference>
<dbReference type="Proteomes" id="UP001595923">
    <property type="component" value="Unassembled WGS sequence"/>
</dbReference>
<feature type="domain" description="Amidohydrolase-related" evidence="3">
    <location>
        <begin position="668"/>
        <end position="1007"/>
    </location>
</feature>
<dbReference type="PROSITE" id="PS51318">
    <property type="entry name" value="TAT"/>
    <property type="match status" value="1"/>
</dbReference>
<dbReference type="Pfam" id="PF07676">
    <property type="entry name" value="PD40"/>
    <property type="match status" value="6"/>
</dbReference>
<dbReference type="Gene3D" id="3.30.110.90">
    <property type="entry name" value="Amidohydrolase"/>
    <property type="match status" value="1"/>
</dbReference>
<dbReference type="InterPro" id="IPR011659">
    <property type="entry name" value="WD40"/>
</dbReference>
<dbReference type="EMBL" id="JBHSFQ010000030">
    <property type="protein sequence ID" value="MFC4564943.1"/>
    <property type="molecule type" value="Genomic_DNA"/>
</dbReference>
<evidence type="ECO:0000256" key="2">
    <source>
        <dbReference type="SAM" id="MobiDB-lite"/>
    </source>
</evidence>
<evidence type="ECO:0000256" key="1">
    <source>
        <dbReference type="ARBA" id="ARBA00009820"/>
    </source>
</evidence>
<name>A0ABV9E5R3_9ACTN</name>
<dbReference type="InterPro" id="IPR011042">
    <property type="entry name" value="6-blade_b-propeller_TolB-like"/>
</dbReference>
<dbReference type="Gene3D" id="2.120.10.30">
    <property type="entry name" value="TolB, C-terminal domain"/>
    <property type="match status" value="3"/>
</dbReference>
<protein>
    <submittedName>
        <fullName evidence="4">Amidohydrolase family protein</fullName>
    </submittedName>
</protein>
<dbReference type="Gene3D" id="3.40.50.10910">
    <property type="entry name" value="Amidohydrolase"/>
    <property type="match status" value="1"/>
</dbReference>
<dbReference type="PANTHER" id="PTHR36842:SF1">
    <property type="entry name" value="PROTEIN TOLB"/>
    <property type="match status" value="1"/>
</dbReference>
<evidence type="ECO:0000259" key="3">
    <source>
        <dbReference type="Pfam" id="PF01979"/>
    </source>
</evidence>
<accession>A0ABV9E5R3</accession>
<dbReference type="SUPFAM" id="SSF51338">
    <property type="entry name" value="Composite domain of metallo-dependent hydrolases"/>
    <property type="match status" value="1"/>
</dbReference>
<dbReference type="InterPro" id="IPR006311">
    <property type="entry name" value="TAT_signal"/>
</dbReference>
<dbReference type="SUPFAM" id="SSF69304">
    <property type="entry name" value="Tricorn protease N-terminal domain"/>
    <property type="match status" value="2"/>
</dbReference>
<gene>
    <name evidence="4" type="ORF">ACFO4E_24045</name>
</gene>
<dbReference type="InterPro" id="IPR032466">
    <property type="entry name" value="Metal_Hydrolase"/>
</dbReference>
<reference evidence="5" key="1">
    <citation type="journal article" date="2019" name="Int. J. Syst. Evol. Microbiol.">
        <title>The Global Catalogue of Microorganisms (GCM) 10K type strain sequencing project: providing services to taxonomists for standard genome sequencing and annotation.</title>
        <authorList>
            <consortium name="The Broad Institute Genomics Platform"/>
            <consortium name="The Broad Institute Genome Sequencing Center for Infectious Disease"/>
            <person name="Wu L."/>
            <person name="Ma J."/>
        </authorList>
    </citation>
    <scope>NUCLEOTIDE SEQUENCE [LARGE SCALE GENOMIC DNA]</scope>
    <source>
        <strain evidence="5">XZYJ18</strain>
    </source>
</reference>
<dbReference type="RefSeq" id="WP_378578515.1">
    <property type="nucleotide sequence ID" value="NZ_JBHSFQ010000030.1"/>
</dbReference>
<dbReference type="Gene3D" id="1.20.58.520">
    <property type="entry name" value="Amidohydrolase"/>
    <property type="match status" value="1"/>
</dbReference>
<sequence length="1064" mass="113646">MAPPQSPVPPVPGPHPAAAAGISRRDLFHRGGQATLAGGAAWIAAPAPPALADPSPEAAESAAARVTVTQGTNISASPSPDGRWIAIDLYTAIWVVPAEGGEARRLTGDLADATRPVFSPDSAAIAFQAYHEGNYHIHVVDLPDGEPRRITDGPHDHREPAFSPDGTRIALSSDRGSGYGIWLYDTGSGELTALTDTAADEAEPAWTPEGDRVVHTSDRTSVRSTALDGTGTELVPAAEHTTVFAPSPGPSGRLAHVRAHADTVRLIVDGEPVSGDEDVFAGTLTWTADDRILYTADGAVRERALGSGTTADIPFSATVRYRRHRPRPARRQVDDTATHPVHGIAGPVLSPDGEQVAFRALGALWLMPIGGRPRAITEPGRFDSDPDWHPDGTSLVYSSDRSGSPALWRYDLAAETAERLTVLDGAQTTPRWAPGGDRIAYQDQDGATWVYDVGANSTRQVLPALFQPGRPTWSPDGTVLALAAVRPRSQRFREGTSQILTVDLETGETAYTEPAPYRSLSTRGDDGPVWSPDGRHMAFVMDSLLWTVAVDERGRFTGKPRRLTSEPTDAPSWSGDSATLLYLNNGRLRRIPREGGRPATVDVPLTWKRPRPRGRVVVQAGALWDGRSESLRRDVDVVIDGNRVTAVEERRDRSGDASATVVDATGLTVMPGLIDAHNHWHLRGRHWGSRQGPLWLAYGVTTTRSPGDPVYQMLETREALDSGAITGPRYLATGEAIDGTRVYYNFMRPTHDADGLEREAERAFELDYDLVKTYVRLPVASQRTVIDRAHAAGLPVTSHYLYPAVNLGMDGMEHTGATNRLGYSHTVSRLGRAYEDVTALFAASGMSVTPTLFNSSALYAGDRSLVDDERTRRLFPAWEYDALVAKADAAASGDAAARLARAALAGNVAMVRAVHRGGGLVIGGTDAPLDNIAVSLHQNMRALVEHGFTPHEALTVTTSTAAGWLGLGDDLGAVEPGRLADLAIVEGDPLTDIAAAADVRMTVANGVVHTVDDLLAPFGADGDGGADGDEPAPATTVERAPLSSAASDAYWWHGESERSSPHRC</sequence>
<evidence type="ECO:0000313" key="5">
    <source>
        <dbReference type="Proteomes" id="UP001595923"/>
    </source>
</evidence>
<dbReference type="Pfam" id="PF01979">
    <property type="entry name" value="Amidohydro_1"/>
    <property type="match status" value="1"/>
</dbReference>